<evidence type="ECO:0000256" key="1">
    <source>
        <dbReference type="SAM" id="Phobius"/>
    </source>
</evidence>
<protein>
    <submittedName>
        <fullName evidence="2">Uncharacterized protein</fullName>
    </submittedName>
</protein>
<keyword evidence="3" id="KW-1185">Reference proteome</keyword>
<evidence type="ECO:0000313" key="3">
    <source>
        <dbReference type="Proteomes" id="UP000701801"/>
    </source>
</evidence>
<reference evidence="2" key="1">
    <citation type="submission" date="2021-07" db="EMBL/GenBank/DDBJ databases">
        <authorList>
            <person name="Durling M."/>
        </authorList>
    </citation>
    <scope>NUCLEOTIDE SEQUENCE</scope>
</reference>
<evidence type="ECO:0000313" key="2">
    <source>
        <dbReference type="EMBL" id="CAG8975594.1"/>
    </source>
</evidence>
<accession>A0A9N9LNK0</accession>
<dbReference type="EMBL" id="CAJVRM010000143">
    <property type="protein sequence ID" value="CAG8975594.1"/>
    <property type="molecule type" value="Genomic_DNA"/>
</dbReference>
<sequence>MGALLPESRKSQPLVAGFKAHVALPCLTLQLWLWFWFWFWLWREDPTPLNTLGSVSSELASSPSFSSDLFGCSAAPILPVSAPAPAAADATWRPVAFTLSSARGHPSSQPLA</sequence>
<keyword evidence="1" id="KW-0472">Membrane</keyword>
<dbReference type="AlphaFoldDB" id="A0A9N9LNK0"/>
<gene>
    <name evidence="2" type="ORF">HYALB_00006801</name>
</gene>
<comment type="caution">
    <text evidence="2">The sequence shown here is derived from an EMBL/GenBank/DDBJ whole genome shotgun (WGS) entry which is preliminary data.</text>
</comment>
<name>A0A9N9LNK0_9HELO</name>
<organism evidence="2 3">
    <name type="scientific">Hymenoscyphus albidus</name>
    <dbReference type="NCBI Taxonomy" id="595503"/>
    <lineage>
        <taxon>Eukaryota</taxon>
        <taxon>Fungi</taxon>
        <taxon>Dikarya</taxon>
        <taxon>Ascomycota</taxon>
        <taxon>Pezizomycotina</taxon>
        <taxon>Leotiomycetes</taxon>
        <taxon>Helotiales</taxon>
        <taxon>Helotiaceae</taxon>
        <taxon>Hymenoscyphus</taxon>
    </lineage>
</organism>
<dbReference type="Proteomes" id="UP000701801">
    <property type="component" value="Unassembled WGS sequence"/>
</dbReference>
<feature type="transmembrane region" description="Helical" evidence="1">
    <location>
        <begin position="20"/>
        <end position="42"/>
    </location>
</feature>
<keyword evidence="1" id="KW-1133">Transmembrane helix</keyword>
<proteinExistence type="predicted"/>
<keyword evidence="1" id="KW-0812">Transmembrane</keyword>